<evidence type="ECO:0000313" key="1">
    <source>
        <dbReference type="EMBL" id="MEY9472063.1"/>
    </source>
</evidence>
<organism evidence="1 2">
    <name type="scientific">Bradyrhizobium yuanmingense</name>
    <dbReference type="NCBI Taxonomy" id="108015"/>
    <lineage>
        <taxon>Bacteria</taxon>
        <taxon>Pseudomonadati</taxon>
        <taxon>Pseudomonadota</taxon>
        <taxon>Alphaproteobacteria</taxon>
        <taxon>Hyphomicrobiales</taxon>
        <taxon>Nitrobacteraceae</taxon>
        <taxon>Bradyrhizobium</taxon>
    </lineage>
</organism>
<reference evidence="1 2" key="1">
    <citation type="submission" date="2024-07" db="EMBL/GenBank/DDBJ databases">
        <title>Genomic Encyclopedia of Type Strains, Phase V (KMG-V): Genome sequencing to study the core and pangenomes of soil and plant-associated prokaryotes.</title>
        <authorList>
            <person name="Whitman W."/>
        </authorList>
    </citation>
    <scope>NUCLEOTIDE SEQUENCE [LARGE SCALE GENOMIC DNA]</scope>
    <source>
        <strain evidence="1 2">USDA 222</strain>
    </source>
</reference>
<name>A0ABV4GJF0_9BRAD</name>
<protein>
    <recommendedName>
        <fullName evidence="3">Curli assembly protein CsgC</fullName>
    </recommendedName>
</protein>
<sequence length="106" mass="11467">MSFSFLGSRPCVSLFDNPEIRLKDVPQGAASILVQLTQANREYGGQEVRLPKNGILPAGALRTFGPCNPGVYQYEVTVKSIAGEVLGRARQSRTFPDDNESKAGPN</sequence>
<evidence type="ECO:0000313" key="2">
    <source>
        <dbReference type="Proteomes" id="UP001565474"/>
    </source>
</evidence>
<evidence type="ECO:0008006" key="3">
    <source>
        <dbReference type="Google" id="ProtNLM"/>
    </source>
</evidence>
<keyword evidence="2" id="KW-1185">Reference proteome</keyword>
<dbReference type="EMBL" id="JBGBZN010000002">
    <property type="protein sequence ID" value="MEY9472063.1"/>
    <property type="molecule type" value="Genomic_DNA"/>
</dbReference>
<dbReference type="Proteomes" id="UP001565474">
    <property type="component" value="Unassembled WGS sequence"/>
</dbReference>
<proteinExistence type="predicted"/>
<comment type="caution">
    <text evidence="1">The sequence shown here is derived from an EMBL/GenBank/DDBJ whole genome shotgun (WGS) entry which is preliminary data.</text>
</comment>
<gene>
    <name evidence="1" type="ORF">ABH992_004462</name>
</gene>
<accession>A0ABV4GJF0</accession>
<dbReference type="RefSeq" id="WP_157785244.1">
    <property type="nucleotide sequence ID" value="NZ_JBGBYD010000002.1"/>
</dbReference>